<proteinExistence type="inferred from homology"/>
<evidence type="ECO:0000313" key="8">
    <source>
        <dbReference type="Proteomes" id="UP001049176"/>
    </source>
</evidence>
<feature type="binding site" evidence="3">
    <location>
        <position position="56"/>
    </location>
    <ligand>
        <name>ATP</name>
        <dbReference type="ChEBI" id="CHEBI:30616"/>
    </ligand>
</feature>
<dbReference type="InterPro" id="IPR011009">
    <property type="entry name" value="Kinase-like_dom_sf"/>
</dbReference>
<dbReference type="InterPro" id="IPR000719">
    <property type="entry name" value="Prot_kinase_dom"/>
</dbReference>
<dbReference type="Proteomes" id="UP001049176">
    <property type="component" value="Chromosome 2"/>
</dbReference>
<organism evidence="7 8">
    <name type="scientific">Marasmius oreades</name>
    <name type="common">fairy-ring Marasmius</name>
    <dbReference type="NCBI Taxonomy" id="181124"/>
    <lineage>
        <taxon>Eukaryota</taxon>
        <taxon>Fungi</taxon>
        <taxon>Dikarya</taxon>
        <taxon>Basidiomycota</taxon>
        <taxon>Agaricomycotina</taxon>
        <taxon>Agaricomycetes</taxon>
        <taxon>Agaricomycetidae</taxon>
        <taxon>Agaricales</taxon>
        <taxon>Marasmiineae</taxon>
        <taxon>Marasmiaceae</taxon>
        <taxon>Marasmius</taxon>
    </lineage>
</organism>
<evidence type="ECO:0000313" key="7">
    <source>
        <dbReference type="EMBL" id="KAG7096843.1"/>
    </source>
</evidence>
<dbReference type="GO" id="GO:0044773">
    <property type="term" value="P:mitotic DNA damage checkpoint signaling"/>
    <property type="evidence" value="ECO:0007669"/>
    <property type="project" value="TreeGrafter"/>
</dbReference>
<dbReference type="Gene3D" id="1.10.510.10">
    <property type="entry name" value="Transferase(Phosphotransferase) domain 1"/>
    <property type="match status" value="1"/>
</dbReference>
<feature type="region of interest" description="Disordered" evidence="5">
    <location>
        <begin position="370"/>
        <end position="399"/>
    </location>
</feature>
<dbReference type="EMBL" id="CM032182">
    <property type="protein sequence ID" value="KAG7096843.1"/>
    <property type="molecule type" value="Genomic_DNA"/>
</dbReference>
<dbReference type="GO" id="GO:0005524">
    <property type="term" value="F:ATP binding"/>
    <property type="evidence" value="ECO:0007669"/>
    <property type="project" value="UniProtKB-UniRule"/>
</dbReference>
<gene>
    <name evidence="7" type="ORF">E1B28_004251</name>
</gene>
<evidence type="ECO:0000256" key="3">
    <source>
        <dbReference type="PROSITE-ProRule" id="PRU10141"/>
    </source>
</evidence>
<dbReference type="SMART" id="SM00220">
    <property type="entry name" value="S_TKc"/>
    <property type="match status" value="1"/>
</dbReference>
<dbReference type="KEGG" id="more:E1B28_004251"/>
<dbReference type="GeneID" id="66073327"/>
<evidence type="ECO:0000256" key="2">
    <source>
        <dbReference type="ARBA" id="ARBA00022840"/>
    </source>
</evidence>
<dbReference type="GO" id="GO:0005634">
    <property type="term" value="C:nucleus"/>
    <property type="evidence" value="ECO:0007669"/>
    <property type="project" value="TreeGrafter"/>
</dbReference>
<dbReference type="GO" id="GO:0004674">
    <property type="term" value="F:protein serine/threonine kinase activity"/>
    <property type="evidence" value="ECO:0007669"/>
    <property type="project" value="UniProtKB-KW"/>
</dbReference>
<reference evidence="7" key="1">
    <citation type="journal article" date="2021" name="Genome Biol. Evol.">
        <title>The assembled and annotated genome of the fairy-ring fungus Marasmius oreades.</title>
        <authorList>
            <person name="Hiltunen M."/>
            <person name="Ament-Velasquez S.L."/>
            <person name="Johannesson H."/>
        </authorList>
    </citation>
    <scope>NUCLEOTIDE SEQUENCE</scope>
    <source>
        <strain evidence="7">03SP1</strain>
    </source>
</reference>
<dbReference type="OrthoDB" id="541276at2759"/>
<keyword evidence="4" id="KW-0808">Transferase</keyword>
<dbReference type="InterPro" id="IPR017441">
    <property type="entry name" value="Protein_kinase_ATP_BS"/>
</dbReference>
<dbReference type="PROSITE" id="PS50011">
    <property type="entry name" value="PROTEIN_KINASE_DOM"/>
    <property type="match status" value="1"/>
</dbReference>
<dbReference type="RefSeq" id="XP_043013313.1">
    <property type="nucleotide sequence ID" value="XM_043148713.1"/>
</dbReference>
<keyword evidence="4" id="KW-0418">Kinase</keyword>
<dbReference type="PANTHER" id="PTHR44167:SF30">
    <property type="entry name" value="PHOSPHORYLASE KINASE"/>
    <property type="match status" value="1"/>
</dbReference>
<dbReference type="PROSITE" id="PS00107">
    <property type="entry name" value="PROTEIN_KINASE_ATP"/>
    <property type="match status" value="1"/>
</dbReference>
<dbReference type="Pfam" id="PF00069">
    <property type="entry name" value="Pkinase"/>
    <property type="match status" value="1"/>
</dbReference>
<keyword evidence="8" id="KW-1185">Reference proteome</keyword>
<evidence type="ECO:0000259" key="6">
    <source>
        <dbReference type="PROSITE" id="PS50011"/>
    </source>
</evidence>
<accession>A0A9P7UYD6</accession>
<evidence type="ECO:0000256" key="1">
    <source>
        <dbReference type="ARBA" id="ARBA00022741"/>
    </source>
</evidence>
<sequence length="470" mass="52619">MPRAPITDSFPNFTGRLLDSSRLKLLEPLGSGAYGQVYRAIDLHSPADNPRYFAVKCLLKPEAGSRQEEFQTRELTLHKLVSDHPHIVTFHEVFEDHSYIYVLLDLCTGGDLFAAIIERRVFHKNDTLIRNAFLQLLDAVQYCHDRGVFHRDLKPENILCTKDGKEIRLADFGLSTQTRVSQEFGCGSSFYMSPECIGKEFRHGKYSTKHSDIWSLGVILLNMISGRNPWRYAMTSDECFASFLHDRDFLRKVLPVSEGANRILKRLFHLNPLCRISVAELREEIFKLDTFFMSDDDLAASPDTVRRIAEDCPARVPTAQAAPSKENVKNKYSKVSTHVDPEEVYLFASPAEGLQPLRSHPHNALLDAFTIGSHSGSNRSSSSDDQSLGPITPQTHPVDPVIEVPDMPLEGYVNINTSHVAAPAKVAVEPGRRHRAPSGSALKPPPRRIGNQLLKKTVERLKALSESVSA</sequence>
<comment type="similarity">
    <text evidence="4">Belongs to the protein kinase superfamily.</text>
</comment>
<dbReference type="SUPFAM" id="SSF56112">
    <property type="entry name" value="Protein kinase-like (PK-like)"/>
    <property type="match status" value="1"/>
</dbReference>
<keyword evidence="2 3" id="KW-0067">ATP-binding</keyword>
<keyword evidence="1 3" id="KW-0547">Nucleotide-binding</keyword>
<dbReference type="PROSITE" id="PS00108">
    <property type="entry name" value="PROTEIN_KINASE_ST"/>
    <property type="match status" value="1"/>
</dbReference>
<dbReference type="PANTHER" id="PTHR44167">
    <property type="entry name" value="OVARIAN-SPECIFIC SERINE/THREONINE-PROTEIN KINASE LOK-RELATED"/>
    <property type="match status" value="1"/>
</dbReference>
<name>A0A9P7UYD6_9AGAR</name>
<evidence type="ECO:0000256" key="5">
    <source>
        <dbReference type="SAM" id="MobiDB-lite"/>
    </source>
</evidence>
<feature type="domain" description="Protein kinase" evidence="6">
    <location>
        <begin position="23"/>
        <end position="292"/>
    </location>
</feature>
<feature type="region of interest" description="Disordered" evidence="5">
    <location>
        <begin position="430"/>
        <end position="449"/>
    </location>
</feature>
<comment type="caution">
    <text evidence="7">The sequence shown here is derived from an EMBL/GenBank/DDBJ whole genome shotgun (WGS) entry which is preliminary data.</text>
</comment>
<protein>
    <recommendedName>
        <fullName evidence="6">Protein kinase domain-containing protein</fullName>
    </recommendedName>
</protein>
<dbReference type="InterPro" id="IPR008271">
    <property type="entry name" value="Ser/Thr_kinase_AS"/>
</dbReference>
<evidence type="ECO:0000256" key="4">
    <source>
        <dbReference type="RuleBase" id="RU000304"/>
    </source>
</evidence>
<dbReference type="AlphaFoldDB" id="A0A9P7UYD6"/>
<keyword evidence="4" id="KW-0723">Serine/threonine-protein kinase</keyword>
<feature type="compositionally biased region" description="Low complexity" evidence="5">
    <location>
        <begin position="373"/>
        <end position="387"/>
    </location>
</feature>